<feature type="transmembrane region" description="Helical" evidence="2">
    <location>
        <begin position="80"/>
        <end position="101"/>
    </location>
</feature>
<protein>
    <submittedName>
        <fullName evidence="3">Uncharacterized protein</fullName>
    </submittedName>
</protein>
<dbReference type="EMBL" id="JABFAJ010000006">
    <property type="protein sequence ID" value="NNU26627.1"/>
    <property type="molecule type" value="Genomic_DNA"/>
</dbReference>
<organism evidence="3 4">
    <name type="scientific">Isoptericola sediminis</name>
    <dbReference type="NCBI Taxonomy" id="2733572"/>
    <lineage>
        <taxon>Bacteria</taxon>
        <taxon>Bacillati</taxon>
        <taxon>Actinomycetota</taxon>
        <taxon>Actinomycetes</taxon>
        <taxon>Micrococcales</taxon>
        <taxon>Promicromonosporaceae</taxon>
        <taxon>Isoptericola</taxon>
    </lineage>
</organism>
<evidence type="ECO:0000256" key="2">
    <source>
        <dbReference type="SAM" id="Phobius"/>
    </source>
</evidence>
<dbReference type="AlphaFoldDB" id="A0A849K647"/>
<evidence type="ECO:0000313" key="4">
    <source>
        <dbReference type="Proteomes" id="UP000557204"/>
    </source>
</evidence>
<feature type="compositionally biased region" description="Low complexity" evidence="1">
    <location>
        <begin position="184"/>
        <end position="202"/>
    </location>
</feature>
<dbReference type="Proteomes" id="UP000557204">
    <property type="component" value="Unassembled WGS sequence"/>
</dbReference>
<feature type="transmembrane region" description="Helical" evidence="2">
    <location>
        <begin position="6"/>
        <end position="28"/>
    </location>
</feature>
<keyword evidence="2" id="KW-1133">Transmembrane helix</keyword>
<keyword evidence="4" id="KW-1185">Reference proteome</keyword>
<proteinExistence type="predicted"/>
<accession>A0A849K647</accession>
<evidence type="ECO:0000313" key="3">
    <source>
        <dbReference type="EMBL" id="NNU26627.1"/>
    </source>
</evidence>
<keyword evidence="2" id="KW-0812">Transmembrane</keyword>
<name>A0A849K647_9MICO</name>
<evidence type="ECO:0000256" key="1">
    <source>
        <dbReference type="SAM" id="MobiDB-lite"/>
    </source>
</evidence>
<gene>
    <name evidence="3" type="ORF">HLI28_03605</name>
</gene>
<feature type="region of interest" description="Disordered" evidence="1">
    <location>
        <begin position="175"/>
        <end position="202"/>
    </location>
</feature>
<reference evidence="3 4" key="1">
    <citation type="submission" date="2020-05" db="EMBL/GenBank/DDBJ databases">
        <title>Genome sequence of Isoptericola sp. JC619 isolated from Chilika lagoon, India.</title>
        <authorList>
            <person name="Kumar D."/>
            <person name="Appam K."/>
            <person name="Gandham S."/>
            <person name="Uppada J."/>
            <person name="Sasikala C."/>
            <person name="Venkata Ramana C."/>
        </authorList>
    </citation>
    <scope>NUCLEOTIDE SEQUENCE [LARGE SCALE GENOMIC DNA]</scope>
    <source>
        <strain evidence="3 4">JC619</strain>
    </source>
</reference>
<dbReference type="RefSeq" id="WP_171246144.1">
    <property type="nucleotide sequence ID" value="NZ_JABFAJ010000006.1"/>
</dbReference>
<sequence length="202" mass="21197">MDLPAVLDLGLRLAVLGLVLGAMVVHAYRTRGDRPSEREVAATARTVPVVALARALGAFVALGLFGFALESFTGSGPGLWIPLLVGMPAVGLLRVTVVPLLRDVADAVHPRVVVGTVTDRRRRVERAAGQDGPLGQAAFYVTVVDDAGAIREYRLRREAYRQVARGDQVRVATSGLRGSDTHSLVPLPAPAVAGAGAGPRAR</sequence>
<feature type="transmembrane region" description="Helical" evidence="2">
    <location>
        <begin position="49"/>
        <end position="68"/>
    </location>
</feature>
<comment type="caution">
    <text evidence="3">The sequence shown here is derived from an EMBL/GenBank/DDBJ whole genome shotgun (WGS) entry which is preliminary data.</text>
</comment>
<keyword evidence="2" id="KW-0472">Membrane</keyword>